<keyword evidence="1" id="KW-0472">Membrane</keyword>
<dbReference type="EMBL" id="GGFL01015723">
    <property type="protein sequence ID" value="MBW79901.1"/>
    <property type="molecule type" value="Transcribed_RNA"/>
</dbReference>
<name>A0A2M4DQV3_ANODA</name>
<organism evidence="3">
    <name type="scientific">Anopheles darlingi</name>
    <name type="common">Mosquito</name>
    <dbReference type="NCBI Taxonomy" id="43151"/>
    <lineage>
        <taxon>Eukaryota</taxon>
        <taxon>Metazoa</taxon>
        <taxon>Ecdysozoa</taxon>
        <taxon>Arthropoda</taxon>
        <taxon>Hexapoda</taxon>
        <taxon>Insecta</taxon>
        <taxon>Pterygota</taxon>
        <taxon>Neoptera</taxon>
        <taxon>Endopterygota</taxon>
        <taxon>Diptera</taxon>
        <taxon>Nematocera</taxon>
        <taxon>Culicoidea</taxon>
        <taxon>Culicidae</taxon>
        <taxon>Anophelinae</taxon>
        <taxon>Anopheles</taxon>
    </lineage>
</organism>
<keyword evidence="1" id="KW-0812">Transmembrane</keyword>
<keyword evidence="1" id="KW-1133">Transmembrane helix</keyword>
<evidence type="ECO:0008006" key="4">
    <source>
        <dbReference type="Google" id="ProtNLM"/>
    </source>
</evidence>
<proteinExistence type="predicted"/>
<feature type="signal peptide" evidence="2">
    <location>
        <begin position="1"/>
        <end position="22"/>
    </location>
</feature>
<protein>
    <recommendedName>
        <fullName evidence="4">Secreted protein</fullName>
    </recommendedName>
</protein>
<dbReference type="AlphaFoldDB" id="A0A2M4DQV3"/>
<evidence type="ECO:0000313" key="3">
    <source>
        <dbReference type="EMBL" id="MBW79901.1"/>
    </source>
</evidence>
<accession>A0A2M4DQV3</accession>
<feature type="transmembrane region" description="Helical" evidence="1">
    <location>
        <begin position="85"/>
        <end position="104"/>
    </location>
</feature>
<evidence type="ECO:0000256" key="2">
    <source>
        <dbReference type="SAM" id="SignalP"/>
    </source>
</evidence>
<evidence type="ECO:0000256" key="1">
    <source>
        <dbReference type="SAM" id="Phobius"/>
    </source>
</evidence>
<sequence length="111" mass="11600">MQFNIILQSLSVSAALLPSLQAQYTLGPVSCPCVGGVEGTLAFGLLRFSLSFPPRVRLSATHLGSLSCFGVPSLSVGAGCVPESTMVAVVIGGVLFGLGVCWWLRVLRHQP</sequence>
<reference evidence="3" key="1">
    <citation type="submission" date="2018-01" db="EMBL/GenBank/DDBJ databases">
        <title>An insight into the sialome of Amazonian anophelines.</title>
        <authorList>
            <person name="Ribeiro J.M."/>
            <person name="Scarpassa V."/>
            <person name="Calvo E."/>
        </authorList>
    </citation>
    <scope>NUCLEOTIDE SEQUENCE</scope>
</reference>
<keyword evidence="2" id="KW-0732">Signal</keyword>
<feature type="chain" id="PRO_5014967135" description="Secreted protein" evidence="2">
    <location>
        <begin position="23"/>
        <end position="111"/>
    </location>
</feature>